<dbReference type="InterPro" id="IPR050111">
    <property type="entry name" value="C-type_lectin/snaclec_domain"/>
</dbReference>
<keyword evidence="3" id="KW-1185">Reference proteome</keyword>
<dbReference type="InterPro" id="IPR016187">
    <property type="entry name" value="CTDL_fold"/>
</dbReference>
<dbReference type="Gene3D" id="3.10.100.10">
    <property type="entry name" value="Mannose-Binding Protein A, subunit A"/>
    <property type="match status" value="1"/>
</dbReference>
<reference evidence="4" key="1">
    <citation type="submission" date="2025-08" db="UniProtKB">
        <authorList>
            <consortium name="RefSeq"/>
        </authorList>
    </citation>
    <scope>IDENTIFICATION</scope>
</reference>
<dbReference type="SUPFAM" id="SSF56436">
    <property type="entry name" value="C-type lectin-like"/>
    <property type="match status" value="1"/>
</dbReference>
<dbReference type="KEGG" id="muo:115479362"/>
<feature type="signal peptide" evidence="1">
    <location>
        <begin position="1"/>
        <end position="18"/>
    </location>
</feature>
<organism evidence="3 4">
    <name type="scientific">Microcaecilia unicolor</name>
    <dbReference type="NCBI Taxonomy" id="1415580"/>
    <lineage>
        <taxon>Eukaryota</taxon>
        <taxon>Metazoa</taxon>
        <taxon>Chordata</taxon>
        <taxon>Craniata</taxon>
        <taxon>Vertebrata</taxon>
        <taxon>Euteleostomi</taxon>
        <taxon>Amphibia</taxon>
        <taxon>Gymnophiona</taxon>
        <taxon>Siphonopidae</taxon>
        <taxon>Microcaecilia</taxon>
    </lineage>
</organism>
<dbReference type="RefSeq" id="XP_030073119.1">
    <property type="nucleotide sequence ID" value="XM_030217259.1"/>
</dbReference>
<feature type="domain" description="C-type lectin" evidence="2">
    <location>
        <begin position="38"/>
        <end position="97"/>
    </location>
</feature>
<dbReference type="PANTHER" id="PTHR22803">
    <property type="entry name" value="MANNOSE, PHOSPHOLIPASE, LECTIN RECEPTOR RELATED"/>
    <property type="match status" value="1"/>
</dbReference>
<dbReference type="InterPro" id="IPR001304">
    <property type="entry name" value="C-type_lectin-like"/>
</dbReference>
<evidence type="ECO:0000313" key="4">
    <source>
        <dbReference type="RefSeq" id="XP_030073119.1"/>
    </source>
</evidence>
<name>A0A6P7ZBR6_9AMPH</name>
<dbReference type="InParanoid" id="A0A6P7ZBR6"/>
<feature type="chain" id="PRO_5028485676" evidence="1">
    <location>
        <begin position="19"/>
        <end position="140"/>
    </location>
</feature>
<dbReference type="Proteomes" id="UP000515156">
    <property type="component" value="Chromosome 10"/>
</dbReference>
<proteinExistence type="predicted"/>
<gene>
    <name evidence="4" type="primary">LOC115479362</name>
</gene>
<keyword evidence="1" id="KW-0732">Signal</keyword>
<accession>A0A6P7ZBR6</accession>
<dbReference type="OrthoDB" id="441660at2759"/>
<dbReference type="Pfam" id="PF00059">
    <property type="entry name" value="Lectin_C"/>
    <property type="match status" value="1"/>
</dbReference>
<protein>
    <submittedName>
        <fullName evidence="4">Regenerating islet-derived protein 4-like</fullName>
    </submittedName>
</protein>
<dbReference type="PROSITE" id="PS50041">
    <property type="entry name" value="C_TYPE_LECTIN_2"/>
    <property type="match status" value="1"/>
</dbReference>
<evidence type="ECO:0000256" key="1">
    <source>
        <dbReference type="SAM" id="SignalP"/>
    </source>
</evidence>
<dbReference type="InterPro" id="IPR016186">
    <property type="entry name" value="C-type_lectin-like/link_sf"/>
</dbReference>
<dbReference type="GeneID" id="115479362"/>
<sequence length="140" mass="15861">MVCHLLFILIGFSYYEVGSTVHRAYTMKPICPMGWLFYNSYCYGYFRNRQIWQEAEDDCQSYGAHLVSILNPMEGMMISAFISAYQRKENVWLGLYDSGKASSPGMMSNVNTLCTTSASLRHNSAVLLLCHSSSNHILTC</sequence>
<evidence type="ECO:0000259" key="2">
    <source>
        <dbReference type="PROSITE" id="PS50041"/>
    </source>
</evidence>
<evidence type="ECO:0000313" key="3">
    <source>
        <dbReference type="Proteomes" id="UP000515156"/>
    </source>
</evidence>
<dbReference type="AlphaFoldDB" id="A0A6P7ZBR6"/>